<proteinExistence type="predicted"/>
<dbReference type="AlphaFoldDB" id="A0A3M9M035"/>
<comment type="caution">
    <text evidence="1">The sequence shown here is derived from an EMBL/GenBank/DDBJ whole genome shotgun (WGS) entry which is preliminary data.</text>
</comment>
<gene>
    <name evidence="1" type="ORF">EFY87_18815</name>
</gene>
<keyword evidence="2" id="KW-1185">Reference proteome</keyword>
<protein>
    <submittedName>
        <fullName evidence="1">Uncharacterized protein</fullName>
    </submittedName>
</protein>
<name>A0A3M9M035_9MICO</name>
<evidence type="ECO:0000313" key="1">
    <source>
        <dbReference type="EMBL" id="RNI17958.1"/>
    </source>
</evidence>
<reference evidence="1 2" key="1">
    <citation type="submission" date="2018-11" db="EMBL/GenBank/DDBJ databases">
        <title>Draft genome of Simplicispira Flexivirga sp. BO-16.</title>
        <authorList>
            <person name="Im W.T."/>
        </authorList>
    </citation>
    <scope>NUCLEOTIDE SEQUENCE [LARGE SCALE GENOMIC DNA]</scope>
    <source>
        <strain evidence="1 2">BO-16</strain>
    </source>
</reference>
<organism evidence="1 2">
    <name type="scientific">Flexivirga caeni</name>
    <dbReference type="NCBI Taxonomy" id="2294115"/>
    <lineage>
        <taxon>Bacteria</taxon>
        <taxon>Bacillati</taxon>
        <taxon>Actinomycetota</taxon>
        <taxon>Actinomycetes</taxon>
        <taxon>Micrococcales</taxon>
        <taxon>Dermacoccaceae</taxon>
        <taxon>Flexivirga</taxon>
    </lineage>
</organism>
<evidence type="ECO:0000313" key="2">
    <source>
        <dbReference type="Proteomes" id="UP000271678"/>
    </source>
</evidence>
<dbReference type="EMBL" id="RJJQ01000026">
    <property type="protein sequence ID" value="RNI17958.1"/>
    <property type="molecule type" value="Genomic_DNA"/>
</dbReference>
<accession>A0A3M9M035</accession>
<dbReference type="Proteomes" id="UP000271678">
    <property type="component" value="Unassembled WGS sequence"/>
</dbReference>
<sequence>MGCGDLHRPAARVHPCPIGAPPPTVIPGAEHLTPVNSPAAVTAAVLRLIGLSDPGGTARGSSGPGAT</sequence>